<evidence type="ECO:0000313" key="3">
    <source>
        <dbReference type="EMBL" id="VFJ66125.1"/>
    </source>
</evidence>
<dbReference type="AlphaFoldDB" id="A0A450T3Y4"/>
<proteinExistence type="predicted"/>
<dbReference type="EMBL" id="CAADEW010000111">
    <property type="protein sequence ID" value="VFJ61078.1"/>
    <property type="molecule type" value="Genomic_DNA"/>
</dbReference>
<reference evidence="1" key="1">
    <citation type="submission" date="2019-02" db="EMBL/GenBank/DDBJ databases">
        <authorList>
            <person name="Gruber-Vodicka R. H."/>
            <person name="Seah K. B. B."/>
        </authorList>
    </citation>
    <scope>NUCLEOTIDE SEQUENCE</scope>
    <source>
        <strain evidence="3">BECK_BZ106</strain>
        <strain evidence="2">BECK_BZ131</strain>
        <strain evidence="1">BECK_BZ15</strain>
    </source>
</reference>
<organism evidence="1">
    <name type="scientific">Candidatus Kentrum sp. FW</name>
    <dbReference type="NCBI Taxonomy" id="2126338"/>
    <lineage>
        <taxon>Bacteria</taxon>
        <taxon>Pseudomonadati</taxon>
        <taxon>Pseudomonadota</taxon>
        <taxon>Gammaproteobacteria</taxon>
        <taxon>Candidatus Kentrum</taxon>
    </lineage>
</organism>
<accession>A0A450T3Y4</accession>
<evidence type="ECO:0000313" key="2">
    <source>
        <dbReference type="EMBL" id="VFJ61080.1"/>
    </source>
</evidence>
<sequence length="97" mass="11164">MKDEHTGNISESNPGTDWEKLRAMTDADIHAAIESDSDAMPTDEVFWESAQVVPPRRKETVTMQIDADVLEWFRRKDDYQVRINAILQDYMKAHVGV</sequence>
<gene>
    <name evidence="1" type="ORF">BECKFW1821A_GA0114235_11115</name>
    <name evidence="3" type="ORF">BECKFW1821B_GA0114236_11135</name>
    <name evidence="2" type="ORF">BECKFW1821C_GA0114237_10013</name>
</gene>
<dbReference type="Pfam" id="PF14384">
    <property type="entry name" value="BrnA_antitoxin"/>
    <property type="match status" value="1"/>
</dbReference>
<dbReference type="EMBL" id="CAADFE010000001">
    <property type="protein sequence ID" value="VFJ61080.1"/>
    <property type="molecule type" value="Genomic_DNA"/>
</dbReference>
<name>A0A450T3Y4_9GAMM</name>
<evidence type="ECO:0000313" key="1">
    <source>
        <dbReference type="EMBL" id="VFJ61078.1"/>
    </source>
</evidence>
<dbReference type="EMBL" id="CAADFD010000113">
    <property type="protein sequence ID" value="VFJ66125.1"/>
    <property type="molecule type" value="Genomic_DNA"/>
</dbReference>
<dbReference type="InterPro" id="IPR025528">
    <property type="entry name" value="BrnA_antitoxin"/>
</dbReference>
<protein>
    <submittedName>
        <fullName evidence="1">BrnA antitoxin of type II toxin-antitoxin system</fullName>
    </submittedName>
</protein>